<gene>
    <name evidence="5" type="ORF">JYP50_18430</name>
</gene>
<protein>
    <submittedName>
        <fullName evidence="5">MarR family transcriptional regulator</fullName>
    </submittedName>
</protein>
<dbReference type="EMBL" id="JAFKCZ010000016">
    <property type="protein sequence ID" value="MBN7798585.1"/>
    <property type="molecule type" value="Genomic_DNA"/>
</dbReference>
<dbReference type="SMART" id="SM00347">
    <property type="entry name" value="HTH_MARR"/>
    <property type="match status" value="1"/>
</dbReference>
<sequence length="142" mass="15849">MSTFHELFDLIGVLAHRRYRAAERNLAAIGFNHSEARILTILGGERELAQDRLSTMLTIDRSNAGRSLKRLESEGYVVRYRSKLDKRAYVVAISDKGLQAVAEIDKVKDGIVREFFGKLTRSEAKAAIALLQKTLAGDETAK</sequence>
<organism evidence="5 6">
    <name type="scientific">Parahaliea mediterranea</name>
    <dbReference type="NCBI Taxonomy" id="651086"/>
    <lineage>
        <taxon>Bacteria</taxon>
        <taxon>Pseudomonadati</taxon>
        <taxon>Pseudomonadota</taxon>
        <taxon>Gammaproteobacteria</taxon>
        <taxon>Cellvibrionales</taxon>
        <taxon>Halieaceae</taxon>
        <taxon>Parahaliea</taxon>
    </lineage>
</organism>
<dbReference type="GO" id="GO:0003677">
    <property type="term" value="F:DNA binding"/>
    <property type="evidence" value="ECO:0007669"/>
    <property type="project" value="UniProtKB-KW"/>
</dbReference>
<dbReference type="SUPFAM" id="SSF46785">
    <property type="entry name" value="Winged helix' DNA-binding domain"/>
    <property type="match status" value="1"/>
</dbReference>
<dbReference type="Proteomes" id="UP000664303">
    <property type="component" value="Unassembled WGS sequence"/>
</dbReference>
<dbReference type="GO" id="GO:0003700">
    <property type="term" value="F:DNA-binding transcription factor activity"/>
    <property type="evidence" value="ECO:0007669"/>
    <property type="project" value="InterPro"/>
</dbReference>
<dbReference type="AlphaFoldDB" id="A0A939INI1"/>
<proteinExistence type="predicted"/>
<dbReference type="RefSeq" id="WP_206562033.1">
    <property type="nucleotide sequence ID" value="NZ_JAFKCZ010000016.1"/>
</dbReference>
<keyword evidence="2" id="KW-0238">DNA-binding</keyword>
<dbReference type="InterPro" id="IPR000835">
    <property type="entry name" value="HTH_MarR-typ"/>
</dbReference>
<keyword evidence="3" id="KW-0804">Transcription</keyword>
<dbReference type="InterPro" id="IPR023187">
    <property type="entry name" value="Tscrpt_reg_MarR-type_CS"/>
</dbReference>
<keyword evidence="1" id="KW-0805">Transcription regulation</keyword>
<dbReference type="InterPro" id="IPR036390">
    <property type="entry name" value="WH_DNA-bd_sf"/>
</dbReference>
<evidence type="ECO:0000313" key="5">
    <source>
        <dbReference type="EMBL" id="MBN7798585.1"/>
    </source>
</evidence>
<evidence type="ECO:0000259" key="4">
    <source>
        <dbReference type="PROSITE" id="PS50995"/>
    </source>
</evidence>
<evidence type="ECO:0000313" key="6">
    <source>
        <dbReference type="Proteomes" id="UP000664303"/>
    </source>
</evidence>
<dbReference type="PRINTS" id="PR00598">
    <property type="entry name" value="HTHMARR"/>
</dbReference>
<dbReference type="PROSITE" id="PS50995">
    <property type="entry name" value="HTH_MARR_2"/>
    <property type="match status" value="1"/>
</dbReference>
<evidence type="ECO:0000256" key="1">
    <source>
        <dbReference type="ARBA" id="ARBA00023015"/>
    </source>
</evidence>
<dbReference type="Pfam" id="PF01047">
    <property type="entry name" value="MarR"/>
    <property type="match status" value="1"/>
</dbReference>
<accession>A0A939INI1</accession>
<name>A0A939INI1_9GAMM</name>
<feature type="domain" description="HTH marR-type" evidence="4">
    <location>
        <begin position="4"/>
        <end position="136"/>
    </location>
</feature>
<dbReference type="PANTHER" id="PTHR42756:SF1">
    <property type="entry name" value="TRANSCRIPTIONAL REPRESSOR OF EMRAB OPERON"/>
    <property type="match status" value="1"/>
</dbReference>
<dbReference type="Gene3D" id="1.10.10.10">
    <property type="entry name" value="Winged helix-like DNA-binding domain superfamily/Winged helix DNA-binding domain"/>
    <property type="match status" value="1"/>
</dbReference>
<dbReference type="PROSITE" id="PS01117">
    <property type="entry name" value="HTH_MARR_1"/>
    <property type="match status" value="1"/>
</dbReference>
<evidence type="ECO:0000256" key="3">
    <source>
        <dbReference type="ARBA" id="ARBA00023163"/>
    </source>
</evidence>
<dbReference type="InterPro" id="IPR036388">
    <property type="entry name" value="WH-like_DNA-bd_sf"/>
</dbReference>
<reference evidence="5" key="1">
    <citation type="submission" date="2021-02" db="EMBL/GenBank/DDBJ databases">
        <title>PHA producing bacteria isolated from coastal sediment in Guangdong, Shenzhen.</title>
        <authorList>
            <person name="Zheng W."/>
            <person name="Yu S."/>
            <person name="Huang Y."/>
        </authorList>
    </citation>
    <scope>NUCLEOTIDE SEQUENCE</scope>
    <source>
        <strain evidence="5">TN14-10</strain>
    </source>
</reference>
<comment type="caution">
    <text evidence="5">The sequence shown here is derived from an EMBL/GenBank/DDBJ whole genome shotgun (WGS) entry which is preliminary data.</text>
</comment>
<evidence type="ECO:0000256" key="2">
    <source>
        <dbReference type="ARBA" id="ARBA00023125"/>
    </source>
</evidence>
<keyword evidence="6" id="KW-1185">Reference proteome</keyword>
<dbReference type="PANTHER" id="PTHR42756">
    <property type="entry name" value="TRANSCRIPTIONAL REGULATOR, MARR"/>
    <property type="match status" value="1"/>
</dbReference>